<dbReference type="AlphaFoldDB" id="A0A8I0AKP3"/>
<dbReference type="PANTHER" id="PTHR10000">
    <property type="entry name" value="PHOSPHOSERINE PHOSPHATASE"/>
    <property type="match status" value="1"/>
</dbReference>
<keyword evidence="2" id="KW-1185">Reference proteome</keyword>
<dbReference type="GO" id="GO:0005829">
    <property type="term" value="C:cytosol"/>
    <property type="evidence" value="ECO:0007669"/>
    <property type="project" value="TreeGrafter"/>
</dbReference>
<dbReference type="InterPro" id="IPR006379">
    <property type="entry name" value="HAD-SF_hydro_IIB"/>
</dbReference>
<accession>A0A8I0AKP3</accession>
<reference evidence="1 2" key="1">
    <citation type="submission" date="2020-08" db="EMBL/GenBank/DDBJ databases">
        <title>Genome public.</title>
        <authorList>
            <person name="Liu C."/>
            <person name="Sun Q."/>
        </authorList>
    </citation>
    <scope>NUCLEOTIDE SEQUENCE [LARGE SCALE GENOMIC DNA]</scope>
    <source>
        <strain evidence="1 2">NSJ-10</strain>
    </source>
</reference>
<dbReference type="Proteomes" id="UP000615234">
    <property type="component" value="Unassembled WGS sequence"/>
</dbReference>
<dbReference type="Gene3D" id="3.40.50.1000">
    <property type="entry name" value="HAD superfamily/HAD-like"/>
    <property type="match status" value="1"/>
</dbReference>
<comment type="caution">
    <text evidence="1">The sequence shown here is derived from an EMBL/GenBank/DDBJ whole genome shotgun (WGS) entry which is preliminary data.</text>
</comment>
<dbReference type="RefSeq" id="WP_173783376.1">
    <property type="nucleotide sequence ID" value="NZ_JACOOX010000004.1"/>
</dbReference>
<organism evidence="1 2">
    <name type="scientific">Coprococcus hominis</name>
    <name type="common">ex Liu et al. 2022</name>
    <dbReference type="NCBI Taxonomy" id="2763039"/>
    <lineage>
        <taxon>Bacteria</taxon>
        <taxon>Bacillati</taxon>
        <taxon>Bacillota</taxon>
        <taxon>Clostridia</taxon>
        <taxon>Lachnospirales</taxon>
        <taxon>Lachnospiraceae</taxon>
        <taxon>Coprococcus</taxon>
    </lineage>
</organism>
<gene>
    <name evidence="1" type="ORF">H8S09_07565</name>
</gene>
<keyword evidence="1" id="KW-0378">Hydrolase</keyword>
<protein>
    <submittedName>
        <fullName evidence="1">HAD family hydrolase</fullName>
    </submittedName>
</protein>
<dbReference type="InterPro" id="IPR023214">
    <property type="entry name" value="HAD_sf"/>
</dbReference>
<dbReference type="PANTHER" id="PTHR10000:SF8">
    <property type="entry name" value="HAD SUPERFAMILY HYDROLASE-LIKE, TYPE 3"/>
    <property type="match status" value="1"/>
</dbReference>
<dbReference type="GO" id="GO:0016791">
    <property type="term" value="F:phosphatase activity"/>
    <property type="evidence" value="ECO:0007669"/>
    <property type="project" value="TreeGrafter"/>
</dbReference>
<dbReference type="InterPro" id="IPR036412">
    <property type="entry name" value="HAD-like_sf"/>
</dbReference>
<dbReference type="EMBL" id="JACOOX010000004">
    <property type="protein sequence ID" value="MBC5662746.1"/>
    <property type="molecule type" value="Genomic_DNA"/>
</dbReference>
<dbReference type="GO" id="GO:0000287">
    <property type="term" value="F:magnesium ion binding"/>
    <property type="evidence" value="ECO:0007669"/>
    <property type="project" value="TreeGrafter"/>
</dbReference>
<evidence type="ECO:0000313" key="1">
    <source>
        <dbReference type="EMBL" id="MBC5662746.1"/>
    </source>
</evidence>
<sequence length="272" mass="30748">MKYRCVVSDLDRTILRRDGISHRTKEVLEKLADSHVIFIPASGRSVYSIPECIREIRGVRYAITSNGAAIYDLSDDHSVYNLKLRPEVPEQIFDLVTDKDVFFECFIDGRGYTSEIYYENPMNFGESEDISAYVRSTRTPVPDIRQFILQHNTELDSISIVGPTEKKYRIMHELTQNIHTVYVTSGAPRLIEISDRHSGKHNGLKEVLRFLGISMEETIAFGDGDNDSEMLAEAGLGVAVLNATERCKEAADLVIGDYLDDSVAEFLEETVR</sequence>
<evidence type="ECO:0000313" key="2">
    <source>
        <dbReference type="Proteomes" id="UP000615234"/>
    </source>
</evidence>
<proteinExistence type="predicted"/>
<name>A0A8I0AKP3_9FIRM</name>
<dbReference type="PRINTS" id="PR00119">
    <property type="entry name" value="CATATPASE"/>
</dbReference>
<dbReference type="NCBIfam" id="TIGR01484">
    <property type="entry name" value="HAD-SF-IIB"/>
    <property type="match status" value="1"/>
</dbReference>
<dbReference type="Pfam" id="PF08282">
    <property type="entry name" value="Hydrolase_3"/>
    <property type="match status" value="1"/>
</dbReference>
<dbReference type="SUPFAM" id="SSF56784">
    <property type="entry name" value="HAD-like"/>
    <property type="match status" value="1"/>
</dbReference>
<dbReference type="Gene3D" id="3.30.1240.10">
    <property type="match status" value="1"/>
</dbReference>